<evidence type="ECO:0000313" key="2">
    <source>
        <dbReference type="EMBL" id="TXX67443.1"/>
    </source>
</evidence>
<protein>
    <submittedName>
        <fullName evidence="2">Uncharacterized protein</fullName>
    </submittedName>
</protein>
<proteinExistence type="predicted"/>
<feature type="coiled-coil region" evidence="1">
    <location>
        <begin position="8"/>
        <end position="35"/>
    </location>
</feature>
<dbReference type="Proteomes" id="UP000323819">
    <property type="component" value="Unassembled WGS sequence"/>
</dbReference>
<evidence type="ECO:0000313" key="3">
    <source>
        <dbReference type="Proteomes" id="UP000323819"/>
    </source>
</evidence>
<accession>A0ABD7SRH9</accession>
<evidence type="ECO:0000256" key="1">
    <source>
        <dbReference type="SAM" id="Coils"/>
    </source>
</evidence>
<comment type="caution">
    <text evidence="2">The sequence shown here is derived from an EMBL/GenBank/DDBJ whole genome shotgun (WGS) entry which is preliminary data.</text>
</comment>
<name>A0ABD7SRH9_VIBCL</name>
<organism evidence="2 3">
    <name type="scientific">Vibrio cholerae</name>
    <dbReference type="NCBI Taxonomy" id="666"/>
    <lineage>
        <taxon>Bacteria</taxon>
        <taxon>Pseudomonadati</taxon>
        <taxon>Pseudomonadota</taxon>
        <taxon>Gammaproteobacteria</taxon>
        <taxon>Vibrionales</taxon>
        <taxon>Vibrionaceae</taxon>
        <taxon>Vibrio</taxon>
    </lineage>
</organism>
<dbReference type="AlphaFoldDB" id="A0ABD7SRH9"/>
<sequence length="87" mass="10241">MLNQFSRKDEFHNEFDRIEQEIKNALTSARELSINELVATYCSLLDEVTTLTKSYLNASKGDPMHQYYLVCDKELERLQFVVESKNF</sequence>
<keyword evidence="1" id="KW-0175">Coiled coil</keyword>
<dbReference type="EMBL" id="VSIJ01000005">
    <property type="protein sequence ID" value="TXX67443.1"/>
    <property type="molecule type" value="Genomic_DNA"/>
</dbReference>
<dbReference type="RefSeq" id="WP_148521585.1">
    <property type="nucleotide sequence ID" value="NZ_JAANNJ010000015.1"/>
</dbReference>
<reference evidence="2 3" key="1">
    <citation type="submission" date="2019-06" db="EMBL/GenBank/DDBJ databases">
        <title>Vibrio cholerae phylogeny based on whole-genome sequencing reveals genetic diversity and population strucutre.</title>
        <authorList>
            <person name="Zhiqiu Y."/>
            <person name="Bin L."/>
            <person name="Lingyan J."/>
        </authorList>
    </citation>
    <scope>NUCLEOTIDE SEQUENCE [LARGE SCALE GENOMIC DNA]</scope>
    <source>
        <strain evidence="2 3">N2814</strain>
    </source>
</reference>
<gene>
    <name evidence="2" type="ORF">FXF03_02360</name>
</gene>